<sequence>MTILVTAASGQLGRLTLDALLARGVEPARLVAGARTPSKLDDVAARGVRVVELDYTRPDTITAALDGVDSVLLISGSDPGDRLTGHRNVIEAARAGGVQKLVYTSAPQATTFDYALGADHRATEEFITDSGIPAVIVRNNWYTENYAADLAGAAQSGVIAAAVGDGRVASASRADFAEGAAVVLLEDGHIGQVYEFAGDSAWTYAELAAAAADVLGREVVYQPLTPAEKAAQLASFGLDEGTVAFVVGIDEAIAGGVLSQADGLLGRLIGRPTTPLVDGLRAAVVSAA</sequence>
<dbReference type="Gene3D" id="3.40.50.720">
    <property type="entry name" value="NAD(P)-binding Rossmann-like Domain"/>
    <property type="match status" value="1"/>
</dbReference>
<name>A0A5J5J7B9_9MICO</name>
<accession>A0A5J5J7B9</accession>
<evidence type="ECO:0000313" key="3">
    <source>
        <dbReference type="Proteomes" id="UP000325827"/>
    </source>
</evidence>
<gene>
    <name evidence="2" type="ORF">F6B43_04425</name>
</gene>
<keyword evidence="3" id="KW-1185">Reference proteome</keyword>
<dbReference type="RefSeq" id="WP_150447658.1">
    <property type="nucleotide sequence ID" value="NZ_VYSA01000001.1"/>
</dbReference>
<protein>
    <submittedName>
        <fullName evidence="2">SDR family oxidoreductase</fullName>
    </submittedName>
</protein>
<reference evidence="3" key="1">
    <citation type="submission" date="2019-09" db="EMBL/GenBank/DDBJ databases">
        <title>Mumia zhuanghuii sp. nov. isolated from the intestinal contents of plateau pika (Ochotona curzoniae) in the Qinghai-Tibet plateau of China.</title>
        <authorList>
            <person name="Tian Z."/>
        </authorList>
    </citation>
    <scope>NUCLEOTIDE SEQUENCE [LARGE SCALE GENOMIC DNA]</scope>
    <source>
        <strain evidence="3">JCM 30598</strain>
    </source>
</reference>
<dbReference type="SUPFAM" id="SSF51735">
    <property type="entry name" value="NAD(P)-binding Rossmann-fold domains"/>
    <property type="match status" value="1"/>
</dbReference>
<feature type="domain" description="NAD(P)-binding" evidence="1">
    <location>
        <begin position="8"/>
        <end position="183"/>
    </location>
</feature>
<dbReference type="OrthoDB" id="5510591at2"/>
<dbReference type="InterPro" id="IPR052718">
    <property type="entry name" value="NmrA-type_oxidoreductase"/>
</dbReference>
<dbReference type="CDD" id="cd05269">
    <property type="entry name" value="TMR_SDR_a"/>
    <property type="match status" value="1"/>
</dbReference>
<dbReference type="PANTHER" id="PTHR47129">
    <property type="entry name" value="QUINONE OXIDOREDUCTASE 2"/>
    <property type="match status" value="1"/>
</dbReference>
<dbReference type="InterPro" id="IPR036291">
    <property type="entry name" value="NAD(P)-bd_dom_sf"/>
</dbReference>
<dbReference type="Proteomes" id="UP000325827">
    <property type="component" value="Unassembled WGS sequence"/>
</dbReference>
<dbReference type="PANTHER" id="PTHR47129:SF1">
    <property type="entry name" value="NMRA-LIKE DOMAIN-CONTAINING PROTEIN"/>
    <property type="match status" value="1"/>
</dbReference>
<dbReference type="AlphaFoldDB" id="A0A5J5J7B9"/>
<dbReference type="Gene3D" id="3.90.25.10">
    <property type="entry name" value="UDP-galactose 4-epimerase, domain 1"/>
    <property type="match status" value="1"/>
</dbReference>
<proteinExistence type="predicted"/>
<comment type="caution">
    <text evidence="2">The sequence shown here is derived from an EMBL/GenBank/DDBJ whole genome shotgun (WGS) entry which is preliminary data.</text>
</comment>
<dbReference type="EMBL" id="VYSA01000001">
    <property type="protein sequence ID" value="KAA9110885.1"/>
    <property type="molecule type" value="Genomic_DNA"/>
</dbReference>
<evidence type="ECO:0000259" key="1">
    <source>
        <dbReference type="Pfam" id="PF13460"/>
    </source>
</evidence>
<organism evidence="2 3">
    <name type="scientific">Microbacterium rhizomatis</name>
    <dbReference type="NCBI Taxonomy" id="1631477"/>
    <lineage>
        <taxon>Bacteria</taxon>
        <taxon>Bacillati</taxon>
        <taxon>Actinomycetota</taxon>
        <taxon>Actinomycetes</taxon>
        <taxon>Micrococcales</taxon>
        <taxon>Microbacteriaceae</taxon>
        <taxon>Microbacterium</taxon>
    </lineage>
</organism>
<dbReference type="InterPro" id="IPR016040">
    <property type="entry name" value="NAD(P)-bd_dom"/>
</dbReference>
<evidence type="ECO:0000313" key="2">
    <source>
        <dbReference type="EMBL" id="KAA9110885.1"/>
    </source>
</evidence>
<dbReference type="Pfam" id="PF13460">
    <property type="entry name" value="NAD_binding_10"/>
    <property type="match status" value="1"/>
</dbReference>